<evidence type="ECO:0000256" key="1">
    <source>
        <dbReference type="SAM" id="Phobius"/>
    </source>
</evidence>
<gene>
    <name evidence="2" type="ORF">VP01_1269g2</name>
</gene>
<comment type="caution">
    <text evidence="2">The sequence shown here is derived from an EMBL/GenBank/DDBJ whole genome shotgun (WGS) entry which is preliminary data.</text>
</comment>
<accession>A0A0L6VQI6</accession>
<protein>
    <submittedName>
        <fullName evidence="2">Uncharacterized protein</fullName>
    </submittedName>
</protein>
<evidence type="ECO:0000313" key="3">
    <source>
        <dbReference type="Proteomes" id="UP000037035"/>
    </source>
</evidence>
<keyword evidence="1" id="KW-0812">Transmembrane</keyword>
<feature type="transmembrane region" description="Helical" evidence="1">
    <location>
        <begin position="109"/>
        <end position="126"/>
    </location>
</feature>
<evidence type="ECO:0000313" key="2">
    <source>
        <dbReference type="EMBL" id="KNZ62445.1"/>
    </source>
</evidence>
<keyword evidence="1" id="KW-1133">Transmembrane helix</keyword>
<organism evidence="2 3">
    <name type="scientific">Puccinia sorghi</name>
    <dbReference type="NCBI Taxonomy" id="27349"/>
    <lineage>
        <taxon>Eukaryota</taxon>
        <taxon>Fungi</taxon>
        <taxon>Dikarya</taxon>
        <taxon>Basidiomycota</taxon>
        <taxon>Pucciniomycotina</taxon>
        <taxon>Pucciniomycetes</taxon>
        <taxon>Pucciniales</taxon>
        <taxon>Pucciniaceae</taxon>
        <taxon>Puccinia</taxon>
    </lineage>
</organism>
<dbReference type="EMBL" id="LAVV01002998">
    <property type="protein sequence ID" value="KNZ62445.1"/>
    <property type="molecule type" value="Genomic_DNA"/>
</dbReference>
<reference evidence="2 3" key="1">
    <citation type="submission" date="2015-08" db="EMBL/GenBank/DDBJ databases">
        <title>Next Generation Sequencing and Analysis of the Genome of Puccinia sorghi L Schw, the Causal Agent of Maize Common Rust.</title>
        <authorList>
            <person name="Rochi L."/>
            <person name="Burguener G."/>
            <person name="Darino M."/>
            <person name="Turjanski A."/>
            <person name="Kreff E."/>
            <person name="Dieguez M.J."/>
            <person name="Sacco F."/>
        </authorList>
    </citation>
    <scope>NUCLEOTIDE SEQUENCE [LARGE SCALE GENOMIC DNA]</scope>
    <source>
        <strain evidence="2 3">RO10H11247</strain>
    </source>
</reference>
<proteinExistence type="predicted"/>
<name>A0A0L6VQI6_9BASI</name>
<dbReference type="AlphaFoldDB" id="A0A0L6VQI6"/>
<sequence>MARPICLSELMDAPAGSINNFKIKNQQWTRQTNGPDGSHARLPQFLIEEARPECFCKVTSLDCTTFDALVSELWPKDLLIDSLSVWVEEHVLIFLQIAVSKMQFNRQHLSSFALITFCLYCSISYFHEVIDFLNLLGALDGVLIPVTVPLYQQVPH</sequence>
<keyword evidence="1" id="KW-0472">Membrane</keyword>
<keyword evidence="3" id="KW-1185">Reference proteome</keyword>
<dbReference type="VEuPathDB" id="FungiDB:VP01_1269g2"/>
<dbReference type="Proteomes" id="UP000037035">
    <property type="component" value="Unassembled WGS sequence"/>
</dbReference>